<dbReference type="InterPro" id="IPR051043">
    <property type="entry name" value="Sulfatase_Mod_Factor_Kinase"/>
</dbReference>
<dbReference type="PANTHER" id="PTHR23150">
    <property type="entry name" value="SULFATASE MODIFYING FACTOR 1, 2"/>
    <property type="match status" value="1"/>
</dbReference>
<dbReference type="Proteomes" id="UP000632498">
    <property type="component" value="Unassembled WGS sequence"/>
</dbReference>
<accession>A0A917C345</accession>
<organism evidence="3 4">
    <name type="scientific">Terasakiella brassicae</name>
    <dbReference type="NCBI Taxonomy" id="1634917"/>
    <lineage>
        <taxon>Bacteria</taxon>
        <taxon>Pseudomonadati</taxon>
        <taxon>Pseudomonadota</taxon>
        <taxon>Alphaproteobacteria</taxon>
        <taxon>Rhodospirillales</taxon>
        <taxon>Terasakiellaceae</taxon>
        <taxon>Terasakiella</taxon>
    </lineage>
</organism>
<feature type="domain" description="Sulfatase-modifying factor enzyme-like" evidence="2">
    <location>
        <begin position="39"/>
        <end position="264"/>
    </location>
</feature>
<dbReference type="AlphaFoldDB" id="A0A917C345"/>
<dbReference type="PANTHER" id="PTHR23150:SF35">
    <property type="entry name" value="BLL6746 PROTEIN"/>
    <property type="match status" value="1"/>
</dbReference>
<protein>
    <submittedName>
        <fullName evidence="3">Protein 3-oxoalanine-generating enzyme family protein</fullName>
    </submittedName>
</protein>
<keyword evidence="1" id="KW-0732">Signal</keyword>
<dbReference type="InterPro" id="IPR016187">
    <property type="entry name" value="CTDL_fold"/>
</dbReference>
<sequence>MLLVRRFFIFAVLSCLITFPVLAQEQWEVGQEFSDCAGCPKMKVVGPGSFTMGDDHGYKYERPAHRVTIDYAFALGVYEITFDEWEACAQELACKEAPDDHGWGKGRYPIINVTYEDIGDYLQWLSEKSGRTYRLPSEAEWEYAARAGTTTQYWWGDEVGKNNANCRKCGSKWSGFGSAPVGSFKANPWGFYDMHGNAWEWVADCWSPHYALAPVDGSARMDGNCKEPVTRGGSWYYFPKLSRSAYRYKNAENVFSYNISFRVLAELKK</sequence>
<reference evidence="3" key="1">
    <citation type="journal article" date="2014" name="Int. J. Syst. Evol. Microbiol.">
        <title>Complete genome sequence of Corynebacterium casei LMG S-19264T (=DSM 44701T), isolated from a smear-ripened cheese.</title>
        <authorList>
            <consortium name="US DOE Joint Genome Institute (JGI-PGF)"/>
            <person name="Walter F."/>
            <person name="Albersmeier A."/>
            <person name="Kalinowski J."/>
            <person name="Ruckert C."/>
        </authorList>
    </citation>
    <scope>NUCLEOTIDE SEQUENCE</scope>
    <source>
        <strain evidence="3">CGMCC 1.15254</strain>
    </source>
</reference>
<reference evidence="3" key="2">
    <citation type="submission" date="2020-09" db="EMBL/GenBank/DDBJ databases">
        <authorList>
            <person name="Sun Q."/>
            <person name="Zhou Y."/>
        </authorList>
    </citation>
    <scope>NUCLEOTIDE SEQUENCE</scope>
    <source>
        <strain evidence="3">CGMCC 1.15254</strain>
    </source>
</reference>
<keyword evidence="4" id="KW-1185">Reference proteome</keyword>
<dbReference type="SUPFAM" id="SSF56436">
    <property type="entry name" value="C-type lectin-like"/>
    <property type="match status" value="1"/>
</dbReference>
<proteinExistence type="predicted"/>
<feature type="chain" id="PRO_5037987189" evidence="1">
    <location>
        <begin position="24"/>
        <end position="269"/>
    </location>
</feature>
<dbReference type="InterPro" id="IPR005532">
    <property type="entry name" value="SUMF_dom"/>
</dbReference>
<feature type="signal peptide" evidence="1">
    <location>
        <begin position="1"/>
        <end position="23"/>
    </location>
</feature>
<evidence type="ECO:0000313" key="4">
    <source>
        <dbReference type="Proteomes" id="UP000632498"/>
    </source>
</evidence>
<evidence type="ECO:0000313" key="3">
    <source>
        <dbReference type="EMBL" id="GGF69920.1"/>
    </source>
</evidence>
<gene>
    <name evidence="3" type="ORF">GCM10011332_24920</name>
</gene>
<dbReference type="GO" id="GO:0120147">
    <property type="term" value="F:formylglycine-generating oxidase activity"/>
    <property type="evidence" value="ECO:0007669"/>
    <property type="project" value="TreeGrafter"/>
</dbReference>
<dbReference type="Pfam" id="PF03781">
    <property type="entry name" value="FGE-sulfatase"/>
    <property type="match status" value="1"/>
</dbReference>
<dbReference type="Gene3D" id="3.90.1580.10">
    <property type="entry name" value="paralog of FGE (formylglycine-generating enzyme)"/>
    <property type="match status" value="1"/>
</dbReference>
<name>A0A917C345_9PROT</name>
<dbReference type="InterPro" id="IPR042095">
    <property type="entry name" value="SUMF_sf"/>
</dbReference>
<evidence type="ECO:0000259" key="2">
    <source>
        <dbReference type="Pfam" id="PF03781"/>
    </source>
</evidence>
<dbReference type="EMBL" id="BMHV01000018">
    <property type="protein sequence ID" value="GGF69920.1"/>
    <property type="molecule type" value="Genomic_DNA"/>
</dbReference>
<comment type="caution">
    <text evidence="3">The sequence shown here is derived from an EMBL/GenBank/DDBJ whole genome shotgun (WGS) entry which is preliminary data.</text>
</comment>
<evidence type="ECO:0000256" key="1">
    <source>
        <dbReference type="SAM" id="SignalP"/>
    </source>
</evidence>